<keyword evidence="3" id="KW-1185">Reference proteome</keyword>
<dbReference type="AlphaFoldDB" id="A0A8S3VQV0"/>
<dbReference type="Proteomes" id="UP000683360">
    <property type="component" value="Unassembled WGS sequence"/>
</dbReference>
<gene>
    <name evidence="2" type="ORF">MEDL_67994</name>
</gene>
<keyword evidence="1" id="KW-1133">Transmembrane helix</keyword>
<dbReference type="OrthoDB" id="10355977at2759"/>
<proteinExistence type="predicted"/>
<evidence type="ECO:0000313" key="2">
    <source>
        <dbReference type="EMBL" id="CAG2256676.1"/>
    </source>
</evidence>
<reference evidence="2" key="1">
    <citation type="submission" date="2021-03" db="EMBL/GenBank/DDBJ databases">
        <authorList>
            <person name="Bekaert M."/>
        </authorList>
    </citation>
    <scope>NUCLEOTIDE SEQUENCE</scope>
</reference>
<keyword evidence="1" id="KW-0812">Transmembrane</keyword>
<protein>
    <submittedName>
        <fullName evidence="2">Uncharacterized protein</fullName>
    </submittedName>
</protein>
<evidence type="ECO:0000313" key="3">
    <source>
        <dbReference type="Proteomes" id="UP000683360"/>
    </source>
</evidence>
<sequence length="407" mass="46527">MTLHTISYVPKQNYSSHVVNSLIAHSKKTTWLKSFESCKDGFGGSAFFKYCQPSTCNASNAIGKIANRSSNKIEKYWINGFVQRSPIVVYEGCYYKYNKLIAEDKLFKLSDNSVFSCSYTCQVQKGDYIFLNNETCLCVPKEKYRNLTMSETRTTPSKFGYVIQSVEKTTNPFIGTTCGRTGKPNYDYCHKRDWRCVQTQMEQTFRILQSSIPDTKLNVETLDYCLRLEVWQNIAKLKVGDCNENLQPLCVLKDAANDHDSKYDILFGSVGAILGVLLIVAIVILLIQRHKKILLKTPKKAHEYYSEPNLLPTSEERHPLEYVTEDGVYNHLGDTEENFDSKPSSSVYDVFGHTDVEYDISMSSHKRIENIGDMYDSSRGVAVYDTTHDQNINNRPESQIYNIISTR</sequence>
<evidence type="ECO:0000256" key="1">
    <source>
        <dbReference type="SAM" id="Phobius"/>
    </source>
</evidence>
<name>A0A8S3VQV0_MYTED</name>
<dbReference type="EMBL" id="CAJPWZ010003310">
    <property type="protein sequence ID" value="CAG2256676.1"/>
    <property type="molecule type" value="Genomic_DNA"/>
</dbReference>
<accession>A0A8S3VQV0</accession>
<feature type="transmembrane region" description="Helical" evidence="1">
    <location>
        <begin position="265"/>
        <end position="287"/>
    </location>
</feature>
<keyword evidence="1" id="KW-0472">Membrane</keyword>
<comment type="caution">
    <text evidence="2">The sequence shown here is derived from an EMBL/GenBank/DDBJ whole genome shotgun (WGS) entry which is preliminary data.</text>
</comment>
<organism evidence="2 3">
    <name type="scientific">Mytilus edulis</name>
    <name type="common">Blue mussel</name>
    <dbReference type="NCBI Taxonomy" id="6550"/>
    <lineage>
        <taxon>Eukaryota</taxon>
        <taxon>Metazoa</taxon>
        <taxon>Spiralia</taxon>
        <taxon>Lophotrochozoa</taxon>
        <taxon>Mollusca</taxon>
        <taxon>Bivalvia</taxon>
        <taxon>Autobranchia</taxon>
        <taxon>Pteriomorphia</taxon>
        <taxon>Mytilida</taxon>
        <taxon>Mytiloidea</taxon>
        <taxon>Mytilidae</taxon>
        <taxon>Mytilinae</taxon>
        <taxon>Mytilus</taxon>
    </lineage>
</organism>